<keyword evidence="2" id="KW-1185">Reference proteome</keyword>
<dbReference type="GO" id="GO:0140580">
    <property type="term" value="F:mitochondrion autophagosome adaptor activity"/>
    <property type="evidence" value="ECO:0007669"/>
    <property type="project" value="InterPro"/>
</dbReference>
<gene>
    <name evidence="1" type="ORF">BXZ70DRAFT_872906</name>
</gene>
<name>A0A8K0UTT4_9AGAR</name>
<evidence type="ECO:0000313" key="2">
    <source>
        <dbReference type="Proteomes" id="UP000813824"/>
    </source>
</evidence>
<feature type="non-terminal residue" evidence="1">
    <location>
        <position position="1"/>
    </location>
</feature>
<comment type="caution">
    <text evidence="1">The sequence shown here is derived from an EMBL/GenBank/DDBJ whole genome shotgun (WGS) entry which is preliminary data.</text>
</comment>
<dbReference type="PANTHER" id="PTHR38699">
    <property type="entry name" value="CHROMOSOME 1, WHOLE GENOME SHOTGUN SEQUENCE"/>
    <property type="match status" value="1"/>
</dbReference>
<dbReference type="GO" id="GO:0000423">
    <property type="term" value="P:mitophagy"/>
    <property type="evidence" value="ECO:0007669"/>
    <property type="project" value="InterPro"/>
</dbReference>
<dbReference type="Proteomes" id="UP000813824">
    <property type="component" value="Unassembled WGS sequence"/>
</dbReference>
<protein>
    <submittedName>
        <fullName evidence="1">Uncharacterized protein</fullName>
    </submittedName>
</protein>
<evidence type="ECO:0000313" key="1">
    <source>
        <dbReference type="EMBL" id="KAH8102986.1"/>
    </source>
</evidence>
<organism evidence="1 2">
    <name type="scientific">Cristinia sonorae</name>
    <dbReference type="NCBI Taxonomy" id="1940300"/>
    <lineage>
        <taxon>Eukaryota</taxon>
        <taxon>Fungi</taxon>
        <taxon>Dikarya</taxon>
        <taxon>Basidiomycota</taxon>
        <taxon>Agaricomycotina</taxon>
        <taxon>Agaricomycetes</taxon>
        <taxon>Agaricomycetidae</taxon>
        <taxon>Agaricales</taxon>
        <taxon>Pleurotineae</taxon>
        <taxon>Stephanosporaceae</taxon>
        <taxon>Cristinia</taxon>
    </lineage>
</organism>
<feature type="non-terminal residue" evidence="1">
    <location>
        <position position="122"/>
    </location>
</feature>
<proteinExistence type="predicted"/>
<dbReference type="EMBL" id="JAEVFJ010000008">
    <property type="protein sequence ID" value="KAH8102986.1"/>
    <property type="molecule type" value="Genomic_DNA"/>
</dbReference>
<accession>A0A8K0UTT4</accession>
<dbReference type="OrthoDB" id="2430343at2759"/>
<sequence length="122" mass="13740">PLPDLRFEYSYLRSIRQYVHVERKPASRNNGDVLLPSDAEELERGDIIRVQWGQIVWVTMRDQVLSPLVQGAVWGLAGHFLFPLRGAVVSTVKSWWGTVSLHPNNEGSGIALLRSYAGRLNS</sequence>
<dbReference type="InterPro" id="IPR013898">
    <property type="entry name" value="Atg43"/>
</dbReference>
<dbReference type="PANTHER" id="PTHR38699:SF1">
    <property type="entry name" value="MITOPHAGY RECEPTOR ATG43"/>
    <property type="match status" value="1"/>
</dbReference>
<dbReference type="AlphaFoldDB" id="A0A8K0UTT4"/>
<reference evidence="1" key="1">
    <citation type="journal article" date="2021" name="New Phytol.">
        <title>Evolutionary innovations through gain and loss of genes in the ectomycorrhizal Boletales.</title>
        <authorList>
            <person name="Wu G."/>
            <person name="Miyauchi S."/>
            <person name="Morin E."/>
            <person name="Kuo A."/>
            <person name="Drula E."/>
            <person name="Varga T."/>
            <person name="Kohler A."/>
            <person name="Feng B."/>
            <person name="Cao Y."/>
            <person name="Lipzen A."/>
            <person name="Daum C."/>
            <person name="Hundley H."/>
            <person name="Pangilinan J."/>
            <person name="Johnson J."/>
            <person name="Barry K."/>
            <person name="LaButti K."/>
            <person name="Ng V."/>
            <person name="Ahrendt S."/>
            <person name="Min B."/>
            <person name="Choi I.G."/>
            <person name="Park H."/>
            <person name="Plett J.M."/>
            <person name="Magnuson J."/>
            <person name="Spatafora J.W."/>
            <person name="Nagy L.G."/>
            <person name="Henrissat B."/>
            <person name="Grigoriev I.V."/>
            <person name="Yang Z.L."/>
            <person name="Xu J."/>
            <person name="Martin F.M."/>
        </authorList>
    </citation>
    <scope>NUCLEOTIDE SEQUENCE</scope>
    <source>
        <strain evidence="1">KKN 215</strain>
    </source>
</reference>